<comment type="caution">
    <text evidence="2">The sequence shown here is derived from an EMBL/GenBank/DDBJ whole genome shotgun (WGS) entry which is preliminary data.</text>
</comment>
<dbReference type="InterPro" id="IPR045057">
    <property type="entry name" value="Gcn5-rel_NAT"/>
</dbReference>
<evidence type="ECO:0000259" key="1">
    <source>
        <dbReference type="PROSITE" id="PS51729"/>
    </source>
</evidence>
<dbReference type="PROSITE" id="PS51729">
    <property type="entry name" value="GNAT_YJDJ"/>
    <property type="match status" value="1"/>
</dbReference>
<dbReference type="AlphaFoldDB" id="A0A2K0XPR8"/>
<dbReference type="SUPFAM" id="SSF55729">
    <property type="entry name" value="Acyl-CoA N-acyltransferases (Nat)"/>
    <property type="match status" value="1"/>
</dbReference>
<dbReference type="Gene3D" id="3.40.630.30">
    <property type="match status" value="1"/>
</dbReference>
<dbReference type="RefSeq" id="WP_103002460.1">
    <property type="nucleotide sequence ID" value="NZ_JADMXI010000118.1"/>
</dbReference>
<protein>
    <recommendedName>
        <fullName evidence="1">N-acetyltransferase domain-containing protein</fullName>
    </recommendedName>
</protein>
<dbReference type="Proteomes" id="UP000236634">
    <property type="component" value="Unassembled WGS sequence"/>
</dbReference>
<name>A0A2K0XPR8_9BACT</name>
<dbReference type="PANTHER" id="PTHR31435">
    <property type="entry name" value="PROTEIN NATD1"/>
    <property type="match status" value="1"/>
</dbReference>
<dbReference type="Pfam" id="PF14542">
    <property type="entry name" value="Acetyltransf_CG"/>
    <property type="match status" value="1"/>
</dbReference>
<evidence type="ECO:0000313" key="2">
    <source>
        <dbReference type="EMBL" id="PNP96513.1"/>
    </source>
</evidence>
<accession>A0A2K0XPR8</accession>
<reference evidence="2 3" key="1">
    <citation type="submission" date="2017-03" db="EMBL/GenBank/DDBJ databases">
        <authorList>
            <person name="Afonso C.L."/>
            <person name="Miller P.J."/>
            <person name="Scott M.A."/>
            <person name="Spackman E."/>
            <person name="Goraichik I."/>
            <person name="Dimitrov K.M."/>
            <person name="Suarez D.L."/>
            <person name="Swayne D.E."/>
        </authorList>
    </citation>
    <scope>NUCLEOTIDE SEQUENCE [LARGE SCALE GENOMIC DNA]</scope>
    <source>
        <strain evidence="2 3">DNF00076</strain>
    </source>
</reference>
<gene>
    <name evidence="2" type="ORF">BFS16_01120</name>
</gene>
<dbReference type="EMBL" id="NBAX01000001">
    <property type="protein sequence ID" value="PNP96513.1"/>
    <property type="molecule type" value="Genomic_DNA"/>
</dbReference>
<evidence type="ECO:0000313" key="3">
    <source>
        <dbReference type="Proteomes" id="UP000236634"/>
    </source>
</evidence>
<dbReference type="InterPro" id="IPR016181">
    <property type="entry name" value="Acyl_CoA_acyltransferase"/>
</dbReference>
<feature type="domain" description="N-acetyltransferase" evidence="1">
    <location>
        <begin position="5"/>
        <end position="89"/>
    </location>
</feature>
<dbReference type="CDD" id="cd04301">
    <property type="entry name" value="NAT_SF"/>
    <property type="match status" value="1"/>
</dbReference>
<sequence length="95" mass="10969">MIETHIHTPSCKIQAIEDGHEVGLLEFEIHENILTITHTYAYQEGRGIGKMLMSAAIAYAREHHYKILPVCSFARVILQRNDAYKDLWIDEEQTT</sequence>
<dbReference type="PANTHER" id="PTHR31435:SF9">
    <property type="entry name" value="PROTEIN NATD1"/>
    <property type="match status" value="1"/>
</dbReference>
<proteinExistence type="predicted"/>
<organism evidence="2 3">
    <name type="scientific">Hoylesella timonensis</name>
    <dbReference type="NCBI Taxonomy" id="386414"/>
    <lineage>
        <taxon>Bacteria</taxon>
        <taxon>Pseudomonadati</taxon>
        <taxon>Bacteroidota</taxon>
        <taxon>Bacteroidia</taxon>
        <taxon>Bacteroidales</taxon>
        <taxon>Prevotellaceae</taxon>
        <taxon>Hoylesella</taxon>
    </lineage>
</organism>
<dbReference type="InterPro" id="IPR031165">
    <property type="entry name" value="GNAT_YJDJ"/>
</dbReference>